<keyword evidence="2" id="KW-1133">Transmembrane helix</keyword>
<comment type="caution">
    <text evidence="4">The sequence shown here is derived from an EMBL/GenBank/DDBJ whole genome shotgun (WGS) entry which is preliminary data.</text>
</comment>
<dbReference type="EMBL" id="JBHUOF010000049">
    <property type="protein sequence ID" value="MFD2803077.1"/>
    <property type="molecule type" value="Genomic_DNA"/>
</dbReference>
<dbReference type="RefSeq" id="WP_377395069.1">
    <property type="nucleotide sequence ID" value="NZ_JBHSAN010000054.1"/>
</dbReference>
<dbReference type="InterPro" id="IPR008613">
    <property type="entry name" value="Excalibur_Ca-bd_domain"/>
</dbReference>
<organism evidence="4 5">
    <name type="scientific">Prauserella oleivorans</name>
    <dbReference type="NCBI Taxonomy" id="1478153"/>
    <lineage>
        <taxon>Bacteria</taxon>
        <taxon>Bacillati</taxon>
        <taxon>Actinomycetota</taxon>
        <taxon>Actinomycetes</taxon>
        <taxon>Pseudonocardiales</taxon>
        <taxon>Pseudonocardiaceae</taxon>
        <taxon>Prauserella</taxon>
    </lineage>
</organism>
<keyword evidence="2" id="KW-0472">Membrane</keyword>
<protein>
    <submittedName>
        <fullName evidence="4">Excalibur calcium-binding domain-containing protein</fullName>
    </submittedName>
</protein>
<dbReference type="Pfam" id="PF05901">
    <property type="entry name" value="Excalibur"/>
    <property type="match status" value="1"/>
</dbReference>
<feature type="region of interest" description="Disordered" evidence="1">
    <location>
        <begin position="20"/>
        <end position="161"/>
    </location>
</feature>
<accession>A0ABW5WIZ5</accession>
<reference evidence="5" key="1">
    <citation type="journal article" date="2019" name="Int. J. Syst. Evol. Microbiol.">
        <title>The Global Catalogue of Microorganisms (GCM) 10K type strain sequencing project: providing services to taxonomists for standard genome sequencing and annotation.</title>
        <authorList>
            <consortium name="The Broad Institute Genomics Platform"/>
            <consortium name="The Broad Institute Genome Sequencing Center for Infectious Disease"/>
            <person name="Wu L."/>
            <person name="Ma J."/>
        </authorList>
    </citation>
    <scope>NUCLEOTIDE SEQUENCE [LARGE SCALE GENOMIC DNA]</scope>
    <source>
        <strain evidence="5">IBRC-M 10906</strain>
    </source>
</reference>
<feature type="transmembrane region" description="Helical" evidence="2">
    <location>
        <begin position="166"/>
        <end position="185"/>
    </location>
</feature>
<evidence type="ECO:0000256" key="1">
    <source>
        <dbReference type="SAM" id="MobiDB-lite"/>
    </source>
</evidence>
<dbReference type="Proteomes" id="UP001597478">
    <property type="component" value="Unassembled WGS sequence"/>
</dbReference>
<feature type="compositionally biased region" description="Low complexity" evidence="1">
    <location>
        <begin position="102"/>
        <end position="116"/>
    </location>
</feature>
<evidence type="ECO:0000313" key="4">
    <source>
        <dbReference type="EMBL" id="MFD2803077.1"/>
    </source>
</evidence>
<name>A0ABW5WIZ5_9PSEU</name>
<evidence type="ECO:0000256" key="2">
    <source>
        <dbReference type="SAM" id="Phobius"/>
    </source>
</evidence>
<evidence type="ECO:0000259" key="3">
    <source>
        <dbReference type="SMART" id="SM00894"/>
    </source>
</evidence>
<feature type="compositionally biased region" description="Low complexity" evidence="1">
    <location>
        <begin position="86"/>
        <end position="95"/>
    </location>
</feature>
<keyword evidence="2" id="KW-0812">Transmembrane</keyword>
<proteinExistence type="predicted"/>
<feature type="compositionally biased region" description="Pro residues" evidence="1">
    <location>
        <begin position="67"/>
        <end position="85"/>
    </location>
</feature>
<feature type="domain" description="Excalibur calcium-binding" evidence="3">
    <location>
        <begin position="17"/>
        <end position="55"/>
    </location>
</feature>
<evidence type="ECO:0000313" key="5">
    <source>
        <dbReference type="Proteomes" id="UP001597478"/>
    </source>
</evidence>
<feature type="compositionally biased region" description="Basic and acidic residues" evidence="1">
    <location>
        <begin position="132"/>
        <end position="146"/>
    </location>
</feature>
<dbReference type="SMART" id="SM00894">
    <property type="entry name" value="Excalibur"/>
    <property type="match status" value="2"/>
</dbReference>
<gene>
    <name evidence="4" type="ORF">ACFS2C_27155</name>
</gene>
<sequence length="195" mass="20070">MSIAEEATSEISAVAFQDLNCSDFEYQEDAQAELERDPSDPHDLDGDPEDGVACEGLPSRGAQPTTPTTPAPPPAETTEPAPQPAPVEQTTTEPAFSDKNCADFATQAQAQATLDADPSDPHNLDADNDGEACERHFAGTSGDHDQQVSVYPSGGVDTGGRADDDAGLLALGGLVLVGAGAAVVIRRRAQGGIEA</sequence>
<keyword evidence="5" id="KW-1185">Reference proteome</keyword>
<feature type="domain" description="Excalibur calcium-binding" evidence="3">
    <location>
        <begin position="97"/>
        <end position="134"/>
    </location>
</feature>
<feature type="compositionally biased region" description="Basic and acidic residues" evidence="1">
    <location>
        <begin position="33"/>
        <end position="45"/>
    </location>
</feature>